<organism evidence="3 4">
    <name type="scientific">Phragmitibacter flavus</name>
    <dbReference type="NCBI Taxonomy" id="2576071"/>
    <lineage>
        <taxon>Bacteria</taxon>
        <taxon>Pseudomonadati</taxon>
        <taxon>Verrucomicrobiota</taxon>
        <taxon>Verrucomicrobiia</taxon>
        <taxon>Verrucomicrobiales</taxon>
        <taxon>Verrucomicrobiaceae</taxon>
        <taxon>Phragmitibacter</taxon>
    </lineage>
</organism>
<dbReference type="InterPro" id="IPR036812">
    <property type="entry name" value="NAD(P)_OxRdtase_dom_sf"/>
</dbReference>
<comment type="caution">
    <text evidence="3">The sequence shown here is derived from an EMBL/GenBank/DDBJ whole genome shotgun (WGS) entry which is preliminary data.</text>
</comment>
<accession>A0A5R8KI97</accession>
<dbReference type="PANTHER" id="PTHR43625:SF40">
    <property type="entry name" value="ALDO-KETO REDUCTASE YAKC [NADP(+)]"/>
    <property type="match status" value="1"/>
</dbReference>
<dbReference type="EMBL" id="VAUV01000003">
    <property type="protein sequence ID" value="TLD71970.1"/>
    <property type="molecule type" value="Genomic_DNA"/>
</dbReference>
<dbReference type="InterPro" id="IPR023210">
    <property type="entry name" value="NADP_OxRdtase_dom"/>
</dbReference>
<sequence>MTTRTLGKTGPTVSTLGLGCMGMTDHYGPADRTTSLATLHAAIDAGITLLDTADFYGAGHNELLLREILATTPREKLIISGKFGAMRDPSGGWGPIDARPAFMRHSLAQSLQRLNIDHIDIYRPVRLDPNVPIEETITALATMVKKGYIRHIGLSEVSADTIRRAHAIHPICDVQLEYSLLTRGAEDTIIPTCRELGIGITAYGTLSRGLLSGHFDPTALTPRDFRSVSPRFRAANLEKNLQLVESLRPLAEQHNATIAQLAIAWVLASGDDIIPIIGARTPTQLQEILGSLTLPLSWTDLPDIEQAIPKNAASGERYPLAMLRDMDSERPTPQG</sequence>
<dbReference type="InterPro" id="IPR050791">
    <property type="entry name" value="Aldo-Keto_reductase"/>
</dbReference>
<reference evidence="3 4" key="1">
    <citation type="submission" date="2019-05" db="EMBL/GenBank/DDBJ databases">
        <title>Verrucobacter flavum gen. nov., sp. nov. a new member of the family Verrucomicrobiaceae.</title>
        <authorList>
            <person name="Szuroczki S."/>
            <person name="Abbaszade G."/>
            <person name="Szabo A."/>
            <person name="Felfoldi T."/>
            <person name="Schumann P."/>
            <person name="Boka K."/>
            <person name="Keki Z."/>
            <person name="Toumi M."/>
            <person name="Toth E."/>
        </authorList>
    </citation>
    <scope>NUCLEOTIDE SEQUENCE [LARGE SCALE GENOMIC DNA]</scope>
    <source>
        <strain evidence="3 4">MG-N-17</strain>
    </source>
</reference>
<dbReference type="RefSeq" id="WP_138084975.1">
    <property type="nucleotide sequence ID" value="NZ_VAUV01000003.1"/>
</dbReference>
<dbReference type="OrthoDB" id="9804790at2"/>
<dbReference type="PROSITE" id="PS51257">
    <property type="entry name" value="PROKAR_LIPOPROTEIN"/>
    <property type="match status" value="1"/>
</dbReference>
<dbReference type="GO" id="GO:0016491">
    <property type="term" value="F:oxidoreductase activity"/>
    <property type="evidence" value="ECO:0007669"/>
    <property type="project" value="UniProtKB-KW"/>
</dbReference>
<evidence type="ECO:0000313" key="4">
    <source>
        <dbReference type="Proteomes" id="UP000306196"/>
    </source>
</evidence>
<dbReference type="Gene3D" id="3.20.20.100">
    <property type="entry name" value="NADP-dependent oxidoreductase domain"/>
    <property type="match status" value="1"/>
</dbReference>
<evidence type="ECO:0000259" key="2">
    <source>
        <dbReference type="Pfam" id="PF00248"/>
    </source>
</evidence>
<dbReference type="Proteomes" id="UP000306196">
    <property type="component" value="Unassembled WGS sequence"/>
</dbReference>
<name>A0A5R8KI97_9BACT</name>
<evidence type="ECO:0000313" key="3">
    <source>
        <dbReference type="EMBL" id="TLD71970.1"/>
    </source>
</evidence>
<dbReference type="AlphaFoldDB" id="A0A5R8KI97"/>
<keyword evidence="1" id="KW-0560">Oxidoreductase</keyword>
<dbReference type="Pfam" id="PF00248">
    <property type="entry name" value="Aldo_ket_red"/>
    <property type="match status" value="1"/>
</dbReference>
<evidence type="ECO:0000256" key="1">
    <source>
        <dbReference type="ARBA" id="ARBA00023002"/>
    </source>
</evidence>
<protein>
    <submittedName>
        <fullName evidence="3">Aldo/keto reductase</fullName>
    </submittedName>
</protein>
<proteinExistence type="predicted"/>
<dbReference type="PANTHER" id="PTHR43625">
    <property type="entry name" value="AFLATOXIN B1 ALDEHYDE REDUCTASE"/>
    <property type="match status" value="1"/>
</dbReference>
<dbReference type="SUPFAM" id="SSF51430">
    <property type="entry name" value="NAD(P)-linked oxidoreductase"/>
    <property type="match status" value="1"/>
</dbReference>
<dbReference type="GO" id="GO:0005737">
    <property type="term" value="C:cytoplasm"/>
    <property type="evidence" value="ECO:0007669"/>
    <property type="project" value="TreeGrafter"/>
</dbReference>
<keyword evidence="4" id="KW-1185">Reference proteome</keyword>
<gene>
    <name evidence="3" type="ORF">FEM03_04395</name>
</gene>
<feature type="domain" description="NADP-dependent oxidoreductase" evidence="2">
    <location>
        <begin position="16"/>
        <end position="307"/>
    </location>
</feature>